<gene>
    <name evidence="2" type="ORF">H2O73_00825</name>
</gene>
<reference evidence="2 3" key="1">
    <citation type="submission" date="2020-07" db="EMBL/GenBank/DDBJ databases">
        <title>Vibrio marinisediminis sp. nov., isolated from marine sediment.</title>
        <authorList>
            <person name="Ji X."/>
        </authorList>
    </citation>
    <scope>NUCLEOTIDE SEQUENCE [LARGE SCALE GENOMIC DNA]</scope>
    <source>
        <strain evidence="2 3">404</strain>
    </source>
</reference>
<dbReference type="Proteomes" id="UP000571701">
    <property type="component" value="Unassembled WGS sequence"/>
</dbReference>
<dbReference type="RefSeq" id="WP_182105579.1">
    <property type="nucleotide sequence ID" value="NZ_JACFYF010000001.1"/>
</dbReference>
<comment type="caution">
    <text evidence="2">The sequence shown here is derived from an EMBL/GenBank/DDBJ whole genome shotgun (WGS) entry which is preliminary data.</text>
</comment>
<protein>
    <submittedName>
        <fullName evidence="2">Uncharacterized protein</fullName>
    </submittedName>
</protein>
<evidence type="ECO:0000313" key="3">
    <source>
        <dbReference type="Proteomes" id="UP000571701"/>
    </source>
</evidence>
<keyword evidence="3" id="KW-1185">Reference proteome</keyword>
<evidence type="ECO:0000313" key="2">
    <source>
        <dbReference type="EMBL" id="MBA5760868.1"/>
    </source>
</evidence>
<dbReference type="AlphaFoldDB" id="A0A7W2IS94"/>
<keyword evidence="1" id="KW-0472">Membrane</keyword>
<organism evidence="2 3">
    <name type="scientific">Vibrio marinisediminis</name>
    <dbReference type="NCBI Taxonomy" id="2758441"/>
    <lineage>
        <taxon>Bacteria</taxon>
        <taxon>Pseudomonadati</taxon>
        <taxon>Pseudomonadota</taxon>
        <taxon>Gammaproteobacteria</taxon>
        <taxon>Vibrionales</taxon>
        <taxon>Vibrionaceae</taxon>
        <taxon>Vibrio</taxon>
    </lineage>
</organism>
<sequence length="204" mass="23309">MKNSKYQVIEIILIVTGCALAIIWVFNPEGTYEPVIVLIGLLVSLVAVWKSVRLVKNRQVVESLNEPKQSHAIKTLLDRKSSVFVLARKKWDSGITSNMRSGTEDVISFYSSVWLQLAKNFPSDHFGKLSHSEYLDEYISERYEFYYEQAKRDDCGEGAMAFVIVSAGVMKDLDAKIIELVSIISLNLDSFDFGHWLQKWKLSY</sequence>
<evidence type="ECO:0000256" key="1">
    <source>
        <dbReference type="SAM" id="Phobius"/>
    </source>
</evidence>
<name>A0A7W2IS94_9VIBR</name>
<accession>A0A7W2IS94</accession>
<keyword evidence="1" id="KW-0812">Transmembrane</keyword>
<proteinExistence type="predicted"/>
<feature type="transmembrane region" description="Helical" evidence="1">
    <location>
        <begin position="7"/>
        <end position="26"/>
    </location>
</feature>
<feature type="transmembrane region" description="Helical" evidence="1">
    <location>
        <begin position="32"/>
        <end position="49"/>
    </location>
</feature>
<dbReference type="EMBL" id="JACFYF010000001">
    <property type="protein sequence ID" value="MBA5760868.1"/>
    <property type="molecule type" value="Genomic_DNA"/>
</dbReference>
<keyword evidence="1" id="KW-1133">Transmembrane helix</keyword>